<organism evidence="2 3">
    <name type="scientific">Alkalibacterium olivapovliticus</name>
    <dbReference type="NCBI Taxonomy" id="99907"/>
    <lineage>
        <taxon>Bacteria</taxon>
        <taxon>Bacillati</taxon>
        <taxon>Bacillota</taxon>
        <taxon>Bacilli</taxon>
        <taxon>Lactobacillales</taxon>
        <taxon>Carnobacteriaceae</taxon>
        <taxon>Alkalibacterium</taxon>
    </lineage>
</organism>
<feature type="transmembrane region" description="Helical" evidence="1">
    <location>
        <begin position="138"/>
        <end position="156"/>
    </location>
</feature>
<accession>A0A2T0W2X5</accession>
<dbReference type="RefSeq" id="WP_106195225.1">
    <property type="nucleotide sequence ID" value="NZ_PVTO01000023.1"/>
</dbReference>
<keyword evidence="1" id="KW-0812">Transmembrane</keyword>
<comment type="caution">
    <text evidence="2">The sequence shown here is derived from an EMBL/GenBank/DDBJ whole genome shotgun (WGS) entry which is preliminary data.</text>
</comment>
<reference evidence="2 3" key="1">
    <citation type="submission" date="2018-03" db="EMBL/GenBank/DDBJ databases">
        <title>Genomic Encyclopedia of Archaeal and Bacterial Type Strains, Phase II (KMG-II): from individual species to whole genera.</title>
        <authorList>
            <person name="Goeker M."/>
        </authorList>
    </citation>
    <scope>NUCLEOTIDE SEQUENCE [LARGE SCALE GENOMIC DNA]</scope>
    <source>
        <strain evidence="2 3">DSM 13175</strain>
    </source>
</reference>
<protein>
    <submittedName>
        <fullName evidence="2">Uncharacterized protein</fullName>
    </submittedName>
</protein>
<dbReference type="Proteomes" id="UP000238205">
    <property type="component" value="Unassembled WGS sequence"/>
</dbReference>
<sequence length="168" mass="18639">MTKTLVSGDEVKSALGIKDFRNLSKDKIMEFVSLIPNMDKEVAIEIIRQFPSFVDFGNTVVGQLKLLVDETVKSNDDSNNASLDAYRKVLNELSFLLQKEHINEEERKWIVKEMILVADRMATKDTENKRLLDSLVKYGGSIATGALVLGAAILGVKSGNIKIPKIKG</sequence>
<keyword evidence="1" id="KW-1133">Transmembrane helix</keyword>
<name>A0A2T0W2X5_9LACT</name>
<dbReference type="OrthoDB" id="4184144at2"/>
<evidence type="ECO:0000256" key="1">
    <source>
        <dbReference type="SAM" id="Phobius"/>
    </source>
</evidence>
<gene>
    <name evidence="2" type="ORF">CLV38_12339</name>
</gene>
<dbReference type="EMBL" id="PVTO01000023">
    <property type="protein sequence ID" value="PRY79357.1"/>
    <property type="molecule type" value="Genomic_DNA"/>
</dbReference>
<proteinExistence type="predicted"/>
<keyword evidence="1" id="KW-0472">Membrane</keyword>
<evidence type="ECO:0000313" key="3">
    <source>
        <dbReference type="Proteomes" id="UP000238205"/>
    </source>
</evidence>
<keyword evidence="3" id="KW-1185">Reference proteome</keyword>
<dbReference type="AlphaFoldDB" id="A0A2T0W2X5"/>
<evidence type="ECO:0000313" key="2">
    <source>
        <dbReference type="EMBL" id="PRY79357.1"/>
    </source>
</evidence>